<dbReference type="InterPro" id="IPR013083">
    <property type="entry name" value="Znf_RING/FYVE/PHD"/>
</dbReference>
<dbReference type="GO" id="GO:0002039">
    <property type="term" value="F:p53 binding"/>
    <property type="evidence" value="ECO:0007669"/>
    <property type="project" value="TreeGrafter"/>
</dbReference>
<keyword evidence="7" id="KW-0539">Nucleus</keyword>
<dbReference type="Pfam" id="PF07524">
    <property type="entry name" value="Bromo_TP"/>
    <property type="match status" value="1"/>
</dbReference>
<keyword evidence="6" id="KW-0804">Transcription</keyword>
<evidence type="ECO:0000256" key="3">
    <source>
        <dbReference type="ARBA" id="ARBA00022771"/>
    </source>
</evidence>
<proteinExistence type="predicted"/>
<evidence type="ECO:0000256" key="8">
    <source>
        <dbReference type="PROSITE-ProRule" id="PRU00146"/>
    </source>
</evidence>
<keyword evidence="4" id="KW-0862">Zinc</keyword>
<keyword evidence="3 8" id="KW-0863">Zinc-finger</keyword>
<dbReference type="GO" id="GO:0045944">
    <property type="term" value="P:positive regulation of transcription by RNA polymerase II"/>
    <property type="evidence" value="ECO:0007669"/>
    <property type="project" value="TreeGrafter"/>
</dbReference>
<keyword evidence="5" id="KW-0805">Transcription regulation</keyword>
<dbReference type="GO" id="GO:0005669">
    <property type="term" value="C:transcription factor TFIID complex"/>
    <property type="evidence" value="ECO:0007669"/>
    <property type="project" value="TreeGrafter"/>
</dbReference>
<feature type="compositionally biased region" description="Basic and acidic residues" evidence="9">
    <location>
        <begin position="681"/>
        <end position="699"/>
    </location>
</feature>
<feature type="compositionally biased region" description="Polar residues" evidence="9">
    <location>
        <begin position="294"/>
        <end position="307"/>
    </location>
</feature>
<dbReference type="GO" id="GO:0046982">
    <property type="term" value="F:protein heterodimerization activity"/>
    <property type="evidence" value="ECO:0007669"/>
    <property type="project" value="InterPro"/>
</dbReference>
<feature type="compositionally biased region" description="Polar residues" evidence="9">
    <location>
        <begin position="415"/>
        <end position="438"/>
    </location>
</feature>
<feature type="compositionally biased region" description="Basic residues" evidence="9">
    <location>
        <begin position="576"/>
        <end position="587"/>
    </location>
</feature>
<feature type="compositionally biased region" description="Low complexity" evidence="9">
    <location>
        <begin position="734"/>
        <end position="752"/>
    </location>
</feature>
<dbReference type="WBParaSite" id="ACRNAN_scaffold6689.g15567.t1">
    <property type="protein sequence ID" value="ACRNAN_scaffold6689.g15567.t1"/>
    <property type="gene ID" value="ACRNAN_scaffold6689.g15567"/>
</dbReference>
<feature type="region of interest" description="Disordered" evidence="9">
    <location>
        <begin position="821"/>
        <end position="840"/>
    </location>
</feature>
<organism evidence="11 12">
    <name type="scientific">Acrobeloides nanus</name>
    <dbReference type="NCBI Taxonomy" id="290746"/>
    <lineage>
        <taxon>Eukaryota</taxon>
        <taxon>Metazoa</taxon>
        <taxon>Ecdysozoa</taxon>
        <taxon>Nematoda</taxon>
        <taxon>Chromadorea</taxon>
        <taxon>Rhabditida</taxon>
        <taxon>Tylenchina</taxon>
        <taxon>Cephalobomorpha</taxon>
        <taxon>Cephaloboidea</taxon>
        <taxon>Cephalobidae</taxon>
        <taxon>Acrobeloides</taxon>
    </lineage>
</organism>
<feature type="compositionally biased region" description="Basic and acidic residues" evidence="9">
    <location>
        <begin position="473"/>
        <end position="482"/>
    </location>
</feature>
<evidence type="ECO:0000259" key="10">
    <source>
        <dbReference type="PROSITE" id="PS50016"/>
    </source>
</evidence>
<feature type="region of interest" description="Disordered" evidence="9">
    <location>
        <begin position="545"/>
        <end position="806"/>
    </location>
</feature>
<dbReference type="InterPro" id="IPR009072">
    <property type="entry name" value="Histone-fold"/>
</dbReference>
<evidence type="ECO:0000256" key="5">
    <source>
        <dbReference type="ARBA" id="ARBA00023015"/>
    </source>
</evidence>
<evidence type="ECO:0000256" key="2">
    <source>
        <dbReference type="ARBA" id="ARBA00022723"/>
    </source>
</evidence>
<feature type="region of interest" description="Disordered" evidence="9">
    <location>
        <begin position="930"/>
        <end position="952"/>
    </location>
</feature>
<protein>
    <submittedName>
        <fullName evidence="12">PHD-type domain-containing protein</fullName>
    </submittedName>
</protein>
<keyword evidence="2" id="KW-0479">Metal-binding</keyword>
<dbReference type="SMART" id="SM00249">
    <property type="entry name" value="PHD"/>
    <property type="match status" value="1"/>
</dbReference>
<dbReference type="InterPro" id="IPR019787">
    <property type="entry name" value="Znf_PHD-finger"/>
</dbReference>
<feature type="compositionally biased region" description="Polar residues" evidence="9">
    <location>
        <begin position="140"/>
        <end position="157"/>
    </location>
</feature>
<dbReference type="Proteomes" id="UP000887540">
    <property type="component" value="Unplaced"/>
</dbReference>
<dbReference type="Gene3D" id="1.10.20.10">
    <property type="entry name" value="Histone, subunit A"/>
    <property type="match status" value="1"/>
</dbReference>
<keyword evidence="11" id="KW-1185">Reference proteome</keyword>
<feature type="compositionally biased region" description="Basic residues" evidence="9">
    <location>
        <begin position="595"/>
        <end position="604"/>
    </location>
</feature>
<feature type="region of interest" description="Disordered" evidence="9">
    <location>
        <begin position="376"/>
        <end position="438"/>
    </location>
</feature>
<feature type="compositionally biased region" description="Basic and acidic residues" evidence="9">
    <location>
        <begin position="821"/>
        <end position="833"/>
    </location>
</feature>
<feature type="region of interest" description="Disordered" evidence="9">
    <location>
        <begin position="129"/>
        <end position="157"/>
    </location>
</feature>
<feature type="region of interest" description="Disordered" evidence="9">
    <location>
        <begin position="451"/>
        <end position="516"/>
    </location>
</feature>
<feature type="compositionally biased region" description="Polar residues" evidence="9">
    <location>
        <begin position="494"/>
        <end position="506"/>
    </location>
</feature>
<feature type="compositionally biased region" description="Polar residues" evidence="9">
    <location>
        <begin position="630"/>
        <end position="644"/>
    </location>
</feature>
<feature type="compositionally biased region" description="Polar residues" evidence="9">
    <location>
        <begin position="662"/>
        <end position="676"/>
    </location>
</feature>
<dbReference type="Gene3D" id="3.30.40.10">
    <property type="entry name" value="Zinc/RING finger domain, C3HC4 (zinc finger)"/>
    <property type="match status" value="1"/>
</dbReference>
<dbReference type="InterPro" id="IPR019786">
    <property type="entry name" value="Zinc_finger_PHD-type_CS"/>
</dbReference>
<dbReference type="PANTHER" id="PTHR46452">
    <property type="entry name" value="TRANSCRIPTION INITIATION FACTOR TFIID SUBUNIT 3"/>
    <property type="match status" value="1"/>
</dbReference>
<dbReference type="SUPFAM" id="SSF57903">
    <property type="entry name" value="FYVE/PHD zinc finger"/>
    <property type="match status" value="1"/>
</dbReference>
<evidence type="ECO:0000313" key="12">
    <source>
        <dbReference type="WBParaSite" id="ACRNAN_scaffold6689.g15567.t1"/>
    </source>
</evidence>
<evidence type="ECO:0000256" key="1">
    <source>
        <dbReference type="ARBA" id="ARBA00004123"/>
    </source>
</evidence>
<dbReference type="PANTHER" id="PTHR46452:SF1">
    <property type="entry name" value="TRANSCRIPTION INITIATION FACTOR TFIID SUBUNIT 3"/>
    <property type="match status" value="1"/>
</dbReference>
<dbReference type="InterPro" id="IPR001965">
    <property type="entry name" value="Znf_PHD"/>
</dbReference>
<evidence type="ECO:0000256" key="9">
    <source>
        <dbReference type="SAM" id="MobiDB-lite"/>
    </source>
</evidence>
<dbReference type="PROSITE" id="PS50016">
    <property type="entry name" value="ZF_PHD_2"/>
    <property type="match status" value="1"/>
</dbReference>
<feature type="domain" description="PHD-type" evidence="10">
    <location>
        <begin position="873"/>
        <end position="924"/>
    </location>
</feature>
<dbReference type="InterPro" id="IPR006565">
    <property type="entry name" value="BTP"/>
</dbReference>
<dbReference type="Pfam" id="PF00628">
    <property type="entry name" value="PHD"/>
    <property type="match status" value="1"/>
</dbReference>
<evidence type="ECO:0000313" key="11">
    <source>
        <dbReference type="Proteomes" id="UP000887540"/>
    </source>
</evidence>
<dbReference type="SUPFAM" id="SSF47113">
    <property type="entry name" value="Histone-fold"/>
    <property type="match status" value="1"/>
</dbReference>
<evidence type="ECO:0000256" key="7">
    <source>
        <dbReference type="ARBA" id="ARBA00023242"/>
    </source>
</evidence>
<dbReference type="AlphaFoldDB" id="A0A914EBP2"/>
<dbReference type="InterPro" id="IPR011011">
    <property type="entry name" value="Znf_FYVE_PHD"/>
</dbReference>
<feature type="compositionally biased region" description="Basic and acidic residues" evidence="9">
    <location>
        <begin position="277"/>
        <end position="293"/>
    </location>
</feature>
<feature type="compositionally biased region" description="Polar residues" evidence="9">
    <location>
        <begin position="378"/>
        <end position="398"/>
    </location>
</feature>
<feature type="compositionally biased region" description="Basic and acidic residues" evidence="9">
    <location>
        <begin position="605"/>
        <end position="615"/>
    </location>
</feature>
<comment type="subcellular location">
    <subcellularLocation>
        <location evidence="1">Nucleus</location>
    </subcellularLocation>
</comment>
<feature type="compositionally biased region" description="Basic and acidic residues" evidence="9">
    <location>
        <begin position="723"/>
        <end position="733"/>
    </location>
</feature>
<feature type="compositionally biased region" description="Polar residues" evidence="9">
    <location>
        <begin position="452"/>
        <end position="461"/>
    </location>
</feature>
<feature type="region of interest" description="Disordered" evidence="9">
    <location>
        <begin position="259"/>
        <end position="345"/>
    </location>
</feature>
<accession>A0A914EBP2</accession>
<sequence length="952" mass="107852">MNSTLESADDAENVGFTCANNSCVNILSDLMKKYFDLLCRDAKSVAEHASRSQLNISDVNQAFRNRHIKLQELHDYLKQVQSFPPQKPVPLFPLSKSEHDIRGPISKRELVQRLEDDFPVFLPAIHREWIEEEQPRPKPTASTSKASEPQPSTSQQQIDIIIEDTSIRESSQGLKASFRKGSRVRPTTFPTFLGKTVKELGFHIRPQQPPKNVSPPPVVEEKEIPVENIPKIEIPVEKFEKNDVIIDIKPLTQDYVLTEKQPKEHKKEKSKKKKKDKDKDRERERGKKNERNGQRASQEAKVSSTTGPRYAAADATTISSTVLDSGMPDLRSNAPGTSEKTQPVLPWVADISTDLAPNSMPDQAPFLLQNFKAESNEDSNTQPFVQGVPLSTNESLPTSFPPGLTMENDGAVQDEFQNSIETSNSQVEESLPSIPTNESVKLPQISLDMLQIKSTTTSQKSPIKEKKKKKERRSHEEKEQRRKEKKRKRLEESFTPTLPTIALTETYQKHNNEPPKSIIEPIQIVKSKIVEEPLKTPPVVVELEKFEHPLVPQHIESIEKKKEKKKKKEKTEEERKKKKEERKRKHHKDDDMNSHLHKKKKRKHDHDEPHIDETLKVPILKIKFKPLGPSPSTSLVNTPQQSPVRKSAEQVVAPLKIPRTQPVPSSEQVQTQSEVAQQKVPKLEVKSEIPERPASETKKWSFFGCKTPDVPKPEIKVPTLKRKSSEEKIETPRETITPTNNISINNETIIPPKLTSDSKKKEKTNSLPKNNLPEMNKVERPSAVGLPPSASLKVASKNGKPRTEKISTHIKKKNAKFIKQDSADKGISTDKPKKEKKKLPKTDMNFLFSDTIKPKKPLAPPHAEPGEEEDDKVWICPVCSVAYVEGADMVACDGCDNWFHWICVGLISAPPENEPWYCPTCVRKRKKEQEKKEKGGSGFVVKLGSKEKKKKI</sequence>
<dbReference type="GO" id="GO:0008270">
    <property type="term" value="F:zinc ion binding"/>
    <property type="evidence" value="ECO:0007669"/>
    <property type="project" value="UniProtKB-KW"/>
</dbReference>
<dbReference type="CDD" id="cd15522">
    <property type="entry name" value="PHD_TAF3"/>
    <property type="match status" value="1"/>
</dbReference>
<evidence type="ECO:0000256" key="4">
    <source>
        <dbReference type="ARBA" id="ARBA00022833"/>
    </source>
</evidence>
<evidence type="ECO:0000256" key="6">
    <source>
        <dbReference type="ARBA" id="ARBA00023163"/>
    </source>
</evidence>
<dbReference type="PROSITE" id="PS01359">
    <property type="entry name" value="ZF_PHD_1"/>
    <property type="match status" value="1"/>
</dbReference>
<name>A0A914EBP2_9BILA</name>
<reference evidence="12" key="1">
    <citation type="submission" date="2022-11" db="UniProtKB">
        <authorList>
            <consortium name="WormBaseParasite"/>
        </authorList>
    </citation>
    <scope>IDENTIFICATION</scope>
</reference>